<keyword evidence="1" id="KW-0732">Signal</keyword>
<dbReference type="AlphaFoldDB" id="A0A292Q406"/>
<dbReference type="Proteomes" id="UP001412239">
    <property type="component" value="Unassembled WGS sequence"/>
</dbReference>
<protein>
    <submittedName>
        <fullName evidence="2">Uncharacterized protein</fullName>
    </submittedName>
</protein>
<feature type="signal peptide" evidence="1">
    <location>
        <begin position="1"/>
        <end position="20"/>
    </location>
</feature>
<accession>A0A292Q406</accession>
<evidence type="ECO:0000313" key="3">
    <source>
        <dbReference type="Proteomes" id="UP001412239"/>
    </source>
</evidence>
<dbReference type="EMBL" id="LN890970">
    <property type="protein sequence ID" value="CUS13598.1"/>
    <property type="molecule type" value="Genomic_DNA"/>
</dbReference>
<evidence type="ECO:0000313" key="2">
    <source>
        <dbReference type="EMBL" id="CUS13598.1"/>
    </source>
</evidence>
<keyword evidence="3" id="KW-1185">Reference proteome</keyword>
<name>A0A292Q406_9PEZI</name>
<reference evidence="2" key="1">
    <citation type="submission" date="2015-10" db="EMBL/GenBank/DDBJ databases">
        <authorList>
            <person name="Regsiter A."/>
            <person name="william w."/>
        </authorList>
    </citation>
    <scope>NUCLEOTIDE SEQUENCE</scope>
    <source>
        <strain evidence="2">Montdore</strain>
    </source>
</reference>
<proteinExistence type="predicted"/>
<evidence type="ECO:0000256" key="1">
    <source>
        <dbReference type="SAM" id="SignalP"/>
    </source>
</evidence>
<gene>
    <name evidence="2" type="ORF">GSTUAT00002307001</name>
</gene>
<organism evidence="2 3">
    <name type="scientific">Tuber aestivum</name>
    <name type="common">summer truffle</name>
    <dbReference type="NCBI Taxonomy" id="59557"/>
    <lineage>
        <taxon>Eukaryota</taxon>
        <taxon>Fungi</taxon>
        <taxon>Dikarya</taxon>
        <taxon>Ascomycota</taxon>
        <taxon>Pezizomycotina</taxon>
        <taxon>Pezizomycetes</taxon>
        <taxon>Pezizales</taxon>
        <taxon>Tuberaceae</taxon>
        <taxon>Tuber</taxon>
    </lineage>
</organism>
<sequence>MATLLTFLLHHISKAGVGWAFKTHLAGAKKLMRMRSVGRETQKRGWVETVFTWSGNMSALVDNREAQLGGGDERDQDSLPDCDRGLFMGLVGLGRSNTGMLSQIALSAASNRPEIENDGETGL</sequence>
<feature type="chain" id="PRO_5012380843" evidence="1">
    <location>
        <begin position="21"/>
        <end position="123"/>
    </location>
</feature>